<feature type="transmembrane region" description="Helical" evidence="3">
    <location>
        <begin position="117"/>
        <end position="141"/>
    </location>
</feature>
<keyword evidence="3" id="KW-1133">Transmembrane helix</keyword>
<keyword evidence="5" id="KW-1185">Reference proteome</keyword>
<evidence type="ECO:0000256" key="1">
    <source>
        <dbReference type="ARBA" id="ARBA00009995"/>
    </source>
</evidence>
<accession>A0ABC8LXK1</accession>
<evidence type="ECO:0000313" key="4">
    <source>
        <dbReference type="EMBL" id="CAH8387685.1"/>
    </source>
</evidence>
<comment type="similarity">
    <text evidence="1">Belongs to the UDP-glycosyltransferase family.</text>
</comment>
<dbReference type="SUPFAM" id="SSF53756">
    <property type="entry name" value="UDP-Glycosyltransferase/glycogen phosphorylase"/>
    <property type="match status" value="1"/>
</dbReference>
<dbReference type="EMBL" id="CAKOAT010755154">
    <property type="protein sequence ID" value="CAH8387685.1"/>
    <property type="molecule type" value="Genomic_DNA"/>
</dbReference>
<feature type="transmembrane region" description="Helical" evidence="3">
    <location>
        <begin position="161"/>
        <end position="179"/>
    </location>
</feature>
<dbReference type="Gene3D" id="3.40.50.2000">
    <property type="entry name" value="Glycogen Phosphorylase B"/>
    <property type="match status" value="1"/>
</dbReference>
<reference evidence="4 5" key="1">
    <citation type="submission" date="2022-03" db="EMBL/GenBank/DDBJ databases">
        <authorList>
            <person name="Macdonald S."/>
            <person name="Ahmed S."/>
            <person name="Newling K."/>
        </authorList>
    </citation>
    <scope>NUCLEOTIDE SEQUENCE [LARGE SCALE GENOMIC DNA]</scope>
</reference>
<dbReference type="Proteomes" id="UP001642260">
    <property type="component" value="Unassembled WGS sequence"/>
</dbReference>
<name>A0ABC8LXK1_ERUVS</name>
<evidence type="ECO:0000256" key="3">
    <source>
        <dbReference type="SAM" id="Phobius"/>
    </source>
</evidence>
<dbReference type="PANTHER" id="PTHR11926">
    <property type="entry name" value="GLUCOSYL/GLUCURONOSYL TRANSFERASES"/>
    <property type="match status" value="1"/>
</dbReference>
<protein>
    <submittedName>
        <fullName evidence="4">Uncharacterized protein</fullName>
    </submittedName>
</protein>
<gene>
    <name evidence="4" type="ORF">ERUC_LOCUS40168</name>
</gene>
<keyword evidence="3" id="KW-0472">Membrane</keyword>
<keyword evidence="2" id="KW-0328">Glycosyltransferase</keyword>
<keyword evidence="3" id="KW-0812">Transmembrane</keyword>
<keyword evidence="2" id="KW-0808">Transferase</keyword>
<dbReference type="GO" id="GO:0016757">
    <property type="term" value="F:glycosyltransferase activity"/>
    <property type="evidence" value="ECO:0007669"/>
    <property type="project" value="UniProtKB-KW"/>
</dbReference>
<organism evidence="4 5">
    <name type="scientific">Eruca vesicaria subsp. sativa</name>
    <name type="common">Garden rocket</name>
    <name type="synonym">Eruca sativa</name>
    <dbReference type="NCBI Taxonomy" id="29727"/>
    <lineage>
        <taxon>Eukaryota</taxon>
        <taxon>Viridiplantae</taxon>
        <taxon>Streptophyta</taxon>
        <taxon>Embryophyta</taxon>
        <taxon>Tracheophyta</taxon>
        <taxon>Spermatophyta</taxon>
        <taxon>Magnoliopsida</taxon>
        <taxon>eudicotyledons</taxon>
        <taxon>Gunneridae</taxon>
        <taxon>Pentapetalae</taxon>
        <taxon>rosids</taxon>
        <taxon>malvids</taxon>
        <taxon>Brassicales</taxon>
        <taxon>Brassicaceae</taxon>
        <taxon>Brassiceae</taxon>
        <taxon>Eruca</taxon>
    </lineage>
</organism>
<evidence type="ECO:0000256" key="2">
    <source>
        <dbReference type="ARBA" id="ARBA00022676"/>
    </source>
</evidence>
<comment type="caution">
    <text evidence="4">The sequence shown here is derived from an EMBL/GenBank/DDBJ whole genome shotgun (WGS) entry which is preliminary data.</text>
</comment>
<evidence type="ECO:0000313" key="5">
    <source>
        <dbReference type="Proteomes" id="UP001642260"/>
    </source>
</evidence>
<sequence length="201" mass="23517">MSPIGPHFPFVTYPSQGHINQSLELAKRLARTITRARVTFTAPISAYDRSMFSKENSPETLIFATYSDGHDDCFKSSTSSEKSRKDTAGQYISEMRQRGRETLTELIKDSRRQNRPFICVVYTMVLLTWLSWRPVTIFFIFNYYFNSYTDAISEIVTKTTVLVLLNYPLCHCSVSMIFLHSSFRKMHIRFFCRHFKSRSRN</sequence>
<dbReference type="PANTHER" id="PTHR11926:SF1468">
    <property type="entry name" value="GLYCOSYLTRANSFERASE"/>
    <property type="match status" value="1"/>
</dbReference>
<dbReference type="AlphaFoldDB" id="A0ABC8LXK1"/>
<proteinExistence type="inferred from homology"/>